<dbReference type="AlphaFoldDB" id="A0A2X4UT44"/>
<comment type="function">
    <text evidence="5">Zinc chaperone that directly transfers zinc cofactor to target proteins, thereby activating them. Zinc is transferred from the CXCC motif in the GTPase domain to the zinc binding site in target proteins in a process requiring GTP hydrolysis.</text>
</comment>
<evidence type="ECO:0000256" key="5">
    <source>
        <dbReference type="ARBA" id="ARBA00045658"/>
    </source>
</evidence>
<proteinExistence type="inferred from homology"/>
<comment type="catalytic activity">
    <reaction evidence="6">
        <text>GTP + H2O = GDP + phosphate + H(+)</text>
        <dbReference type="Rhea" id="RHEA:19669"/>
        <dbReference type="ChEBI" id="CHEBI:15377"/>
        <dbReference type="ChEBI" id="CHEBI:15378"/>
        <dbReference type="ChEBI" id="CHEBI:37565"/>
        <dbReference type="ChEBI" id="CHEBI:43474"/>
        <dbReference type="ChEBI" id="CHEBI:58189"/>
    </reaction>
    <physiologicalReaction direction="left-to-right" evidence="6">
        <dbReference type="Rhea" id="RHEA:19670"/>
    </physiologicalReaction>
</comment>
<comment type="similarity">
    <text evidence="4">Belongs to the SIMIBI class G3E GTPase family. ZNG1 subfamily.</text>
</comment>
<dbReference type="EMBL" id="LS483470">
    <property type="protein sequence ID" value="SQI41629.1"/>
    <property type="molecule type" value="Genomic_DNA"/>
</dbReference>
<dbReference type="RefSeq" id="WP_111740698.1">
    <property type="nucleotide sequence ID" value="NZ_LR698987.1"/>
</dbReference>
<dbReference type="Gene3D" id="3.40.50.300">
    <property type="entry name" value="P-loop containing nucleotide triphosphate hydrolases"/>
    <property type="match status" value="1"/>
</dbReference>
<dbReference type="PANTHER" id="PTHR13748">
    <property type="entry name" value="COBW-RELATED"/>
    <property type="match status" value="1"/>
</dbReference>
<evidence type="ECO:0000256" key="2">
    <source>
        <dbReference type="ARBA" id="ARBA00022801"/>
    </source>
</evidence>
<dbReference type="InterPro" id="IPR003495">
    <property type="entry name" value="CobW/HypB/UreG_nucleotide-bd"/>
</dbReference>
<evidence type="ECO:0000259" key="7">
    <source>
        <dbReference type="SMART" id="SM00833"/>
    </source>
</evidence>
<dbReference type="SMART" id="SM00833">
    <property type="entry name" value="CobW_C"/>
    <property type="match status" value="1"/>
</dbReference>
<keyword evidence="3" id="KW-0143">Chaperone</keyword>
<dbReference type="Pfam" id="PF02492">
    <property type="entry name" value="cobW"/>
    <property type="match status" value="1"/>
</dbReference>
<dbReference type="InterPro" id="IPR036627">
    <property type="entry name" value="CobW-likC_sf"/>
</dbReference>
<dbReference type="InterPro" id="IPR011629">
    <property type="entry name" value="CobW-like_C"/>
</dbReference>
<dbReference type="CDD" id="cd03112">
    <property type="entry name" value="CobW-like"/>
    <property type="match status" value="1"/>
</dbReference>
<accession>A0A2X4UT44</accession>
<dbReference type="InterPro" id="IPR027417">
    <property type="entry name" value="P-loop_NTPase"/>
</dbReference>
<evidence type="ECO:0000256" key="6">
    <source>
        <dbReference type="ARBA" id="ARBA00049117"/>
    </source>
</evidence>
<keyword evidence="9" id="KW-1185">Reference proteome</keyword>
<sequence>MTSHTPLPVTILTGFLGSGKTTLINHLLKHYPDEKLAIVENEFGAVGIDGGLLERGGDIEVIELTNGCVCCSVRGELTEALKSLLTQRDAGTLSFERLLLETTGLADPAPIVQTFFVDDQLRERLMLDAVITLVDAEHAQKQLSEHRVAVSQVGFADRLILTKLDRIDEEAKQLLLERLRTINGKAIVCEAQGGKLEKEAWIGIEAFNLDENFPLNATFSPTLKNSTTPLRFHPIPSSNTSTARSWNDDISSHVFEAGEVNVKLIGAFMENAIEQHGNDMLRYKGILAIAGEPRRLIVQGVHRVVGFDYGSEWRPDEARSTKLVIIGRRLPLEALEQAFKACSTENQASVQAP</sequence>
<evidence type="ECO:0000256" key="4">
    <source>
        <dbReference type="ARBA" id="ARBA00034320"/>
    </source>
</evidence>
<evidence type="ECO:0000313" key="8">
    <source>
        <dbReference type="EMBL" id="SQI41629.1"/>
    </source>
</evidence>
<gene>
    <name evidence="8" type="primary">yjiA_3</name>
    <name evidence="8" type="ORF">NCTC12151_02213</name>
</gene>
<dbReference type="Proteomes" id="UP000249005">
    <property type="component" value="Chromosome 1"/>
</dbReference>
<dbReference type="Gene3D" id="3.30.1220.10">
    <property type="entry name" value="CobW-like, C-terminal domain"/>
    <property type="match status" value="1"/>
</dbReference>
<keyword evidence="2" id="KW-0378">Hydrolase</keyword>
<reference evidence="8 9" key="1">
    <citation type="submission" date="2018-06" db="EMBL/GenBank/DDBJ databases">
        <authorList>
            <consortium name="Pathogen Informatics"/>
            <person name="Doyle S."/>
        </authorList>
    </citation>
    <scope>NUCLEOTIDE SEQUENCE [LARGE SCALE GENOMIC DNA]</scope>
    <source>
        <strain evidence="8 9">NCTC12151</strain>
    </source>
</reference>
<evidence type="ECO:0000256" key="1">
    <source>
        <dbReference type="ARBA" id="ARBA00022741"/>
    </source>
</evidence>
<dbReference type="PANTHER" id="PTHR13748:SF62">
    <property type="entry name" value="COBW DOMAIN-CONTAINING PROTEIN"/>
    <property type="match status" value="1"/>
</dbReference>
<feature type="domain" description="CobW C-terminal" evidence="7">
    <location>
        <begin position="250"/>
        <end position="343"/>
    </location>
</feature>
<dbReference type="GO" id="GO:0000166">
    <property type="term" value="F:nucleotide binding"/>
    <property type="evidence" value="ECO:0007669"/>
    <property type="project" value="UniProtKB-KW"/>
</dbReference>
<keyword evidence="1" id="KW-0547">Nucleotide-binding</keyword>
<evidence type="ECO:0000313" key="9">
    <source>
        <dbReference type="Proteomes" id="UP000249005"/>
    </source>
</evidence>
<dbReference type="Pfam" id="PF07683">
    <property type="entry name" value="CobW_C"/>
    <property type="match status" value="1"/>
</dbReference>
<dbReference type="KEGG" id="lri:NCTC12151_02213"/>
<protein>
    <submittedName>
        <fullName evidence="8">Uncharacterized GTP-binding protein YjiA</fullName>
    </submittedName>
</protein>
<dbReference type="SUPFAM" id="SSF90002">
    <property type="entry name" value="Hypothetical protein YjiA, C-terminal domain"/>
    <property type="match status" value="1"/>
</dbReference>
<dbReference type="InterPro" id="IPR051316">
    <property type="entry name" value="Zinc-reg_GTPase_activator"/>
</dbReference>
<name>A0A2X4UT44_9GAMM</name>
<dbReference type="GO" id="GO:0016787">
    <property type="term" value="F:hydrolase activity"/>
    <property type="evidence" value="ECO:0007669"/>
    <property type="project" value="UniProtKB-KW"/>
</dbReference>
<evidence type="ECO:0000256" key="3">
    <source>
        <dbReference type="ARBA" id="ARBA00023186"/>
    </source>
</evidence>
<dbReference type="OrthoDB" id="9808822at2"/>
<dbReference type="GO" id="GO:0005737">
    <property type="term" value="C:cytoplasm"/>
    <property type="evidence" value="ECO:0007669"/>
    <property type="project" value="TreeGrafter"/>
</dbReference>
<organism evidence="8 9">
    <name type="scientific">Leminorella richardii</name>
    <dbReference type="NCBI Taxonomy" id="158841"/>
    <lineage>
        <taxon>Bacteria</taxon>
        <taxon>Pseudomonadati</taxon>
        <taxon>Pseudomonadota</taxon>
        <taxon>Gammaproteobacteria</taxon>
        <taxon>Enterobacterales</taxon>
        <taxon>Budviciaceae</taxon>
        <taxon>Leminorella</taxon>
    </lineage>
</organism>
<dbReference type="SUPFAM" id="SSF52540">
    <property type="entry name" value="P-loop containing nucleoside triphosphate hydrolases"/>
    <property type="match status" value="1"/>
</dbReference>